<feature type="transmembrane region" description="Helical" evidence="8">
    <location>
        <begin position="209"/>
        <end position="228"/>
    </location>
</feature>
<dbReference type="Pfam" id="PF13426">
    <property type="entry name" value="PAS_9"/>
    <property type="match status" value="2"/>
</dbReference>
<dbReference type="InterPro" id="IPR011495">
    <property type="entry name" value="Sig_transdc_His_kin_sub2_dim/P"/>
</dbReference>
<dbReference type="SUPFAM" id="SSF55785">
    <property type="entry name" value="PYP-like sensor domain (PAS domain)"/>
    <property type="match status" value="1"/>
</dbReference>
<name>A0A8T8K2N0_9EURY</name>
<dbReference type="Gene3D" id="3.30.565.10">
    <property type="entry name" value="Histidine kinase-like ATPase, C-terminal domain"/>
    <property type="match status" value="1"/>
</dbReference>
<keyword evidence="8" id="KW-0472">Membrane</keyword>
<keyword evidence="11" id="KW-1185">Reference proteome</keyword>
<feature type="transmembrane region" description="Helical" evidence="8">
    <location>
        <begin position="146"/>
        <end position="168"/>
    </location>
</feature>
<dbReference type="RefSeq" id="WP_211533703.1">
    <property type="nucleotide sequence ID" value="NZ_CP058560.1"/>
</dbReference>
<feature type="transmembrane region" description="Helical" evidence="8">
    <location>
        <begin position="65"/>
        <end position="90"/>
    </location>
</feature>
<dbReference type="NCBIfam" id="TIGR00229">
    <property type="entry name" value="sensory_box"/>
    <property type="match status" value="1"/>
</dbReference>
<dbReference type="Proteomes" id="UP000681041">
    <property type="component" value="Chromosome"/>
</dbReference>
<dbReference type="SUPFAM" id="SSF55874">
    <property type="entry name" value="ATPase domain of HSP90 chaperone/DNA topoisomerase II/histidine kinase"/>
    <property type="match status" value="1"/>
</dbReference>
<comment type="catalytic activity">
    <reaction evidence="1">
        <text>ATP + protein L-histidine = ADP + protein N-phospho-L-histidine.</text>
        <dbReference type="EC" id="2.7.13.3"/>
    </reaction>
</comment>
<feature type="transmembrane region" description="Helical" evidence="8">
    <location>
        <begin position="102"/>
        <end position="126"/>
    </location>
</feature>
<keyword evidence="7" id="KW-0067">ATP-binding</keyword>
<dbReference type="OrthoDB" id="8127at2157"/>
<dbReference type="PANTHER" id="PTHR41523:SF8">
    <property type="entry name" value="ETHYLENE RESPONSE SENSOR PROTEIN"/>
    <property type="match status" value="1"/>
</dbReference>
<feature type="transmembrane region" description="Helical" evidence="8">
    <location>
        <begin position="180"/>
        <end position="197"/>
    </location>
</feature>
<dbReference type="EC" id="2.7.13.3" evidence="2"/>
<evidence type="ECO:0000256" key="8">
    <source>
        <dbReference type="SAM" id="Phobius"/>
    </source>
</evidence>
<dbReference type="InterPro" id="IPR036890">
    <property type="entry name" value="HATPase_C_sf"/>
</dbReference>
<dbReference type="GO" id="GO:0004673">
    <property type="term" value="F:protein histidine kinase activity"/>
    <property type="evidence" value="ECO:0007669"/>
    <property type="project" value="UniProtKB-EC"/>
</dbReference>
<dbReference type="InterPro" id="IPR000014">
    <property type="entry name" value="PAS"/>
</dbReference>
<dbReference type="EMBL" id="CP058560">
    <property type="protein sequence ID" value="QUH22756.1"/>
    <property type="molecule type" value="Genomic_DNA"/>
</dbReference>
<keyword evidence="4" id="KW-0808">Transferase</keyword>
<keyword evidence="8" id="KW-0812">Transmembrane</keyword>
<evidence type="ECO:0000256" key="7">
    <source>
        <dbReference type="ARBA" id="ARBA00022840"/>
    </source>
</evidence>
<keyword evidence="6" id="KW-0418">Kinase</keyword>
<organism evidence="10 11">
    <name type="scientific">Methanobacterium alkalithermotolerans</name>
    <dbReference type="NCBI Taxonomy" id="2731220"/>
    <lineage>
        <taxon>Archaea</taxon>
        <taxon>Methanobacteriati</taxon>
        <taxon>Methanobacteriota</taxon>
        <taxon>Methanomada group</taxon>
        <taxon>Methanobacteria</taxon>
        <taxon>Methanobacteriales</taxon>
        <taxon>Methanobacteriaceae</taxon>
        <taxon>Methanobacterium</taxon>
    </lineage>
</organism>
<keyword evidence="5" id="KW-0547">Nucleotide-binding</keyword>
<dbReference type="SMART" id="SM00387">
    <property type="entry name" value="HATPase_c"/>
    <property type="match status" value="1"/>
</dbReference>
<evidence type="ECO:0000259" key="9">
    <source>
        <dbReference type="PROSITE" id="PS50112"/>
    </source>
</evidence>
<protein>
    <recommendedName>
        <fullName evidence="2">histidine kinase</fullName>
        <ecNumber evidence="2">2.7.13.3</ecNumber>
    </recommendedName>
</protein>
<dbReference type="InterPro" id="IPR003594">
    <property type="entry name" value="HATPase_dom"/>
</dbReference>
<dbReference type="InterPro" id="IPR035965">
    <property type="entry name" value="PAS-like_dom_sf"/>
</dbReference>
<dbReference type="Gene3D" id="3.30.450.20">
    <property type="entry name" value="PAS domain"/>
    <property type="match status" value="2"/>
</dbReference>
<dbReference type="Pfam" id="PF07568">
    <property type="entry name" value="HisKA_2"/>
    <property type="match status" value="1"/>
</dbReference>
<evidence type="ECO:0000256" key="2">
    <source>
        <dbReference type="ARBA" id="ARBA00012438"/>
    </source>
</evidence>
<dbReference type="KEGG" id="meme:HYG87_02690"/>
<feature type="domain" description="PAS" evidence="9">
    <location>
        <begin position="348"/>
        <end position="418"/>
    </location>
</feature>
<feature type="transmembrane region" description="Helical" evidence="8">
    <location>
        <begin position="37"/>
        <end position="59"/>
    </location>
</feature>
<keyword evidence="3" id="KW-0597">Phosphoprotein</keyword>
<evidence type="ECO:0000313" key="11">
    <source>
        <dbReference type="Proteomes" id="UP000681041"/>
    </source>
</evidence>
<gene>
    <name evidence="10" type="ORF">HYG87_02690</name>
</gene>
<dbReference type="AlphaFoldDB" id="A0A8T8K2N0"/>
<proteinExistence type="predicted"/>
<keyword evidence="8" id="KW-1133">Transmembrane helix</keyword>
<dbReference type="GeneID" id="64819637"/>
<dbReference type="GO" id="GO:0005524">
    <property type="term" value="F:ATP binding"/>
    <property type="evidence" value="ECO:0007669"/>
    <property type="project" value="UniProtKB-KW"/>
</dbReference>
<dbReference type="InterPro" id="IPR031621">
    <property type="entry name" value="HisKA_7TM"/>
</dbReference>
<dbReference type="PANTHER" id="PTHR41523">
    <property type="entry name" value="TWO-COMPONENT SYSTEM SENSOR PROTEIN"/>
    <property type="match status" value="1"/>
</dbReference>
<evidence type="ECO:0000256" key="3">
    <source>
        <dbReference type="ARBA" id="ARBA00022553"/>
    </source>
</evidence>
<evidence type="ECO:0000256" key="6">
    <source>
        <dbReference type="ARBA" id="ARBA00022777"/>
    </source>
</evidence>
<dbReference type="CDD" id="cd00130">
    <property type="entry name" value="PAS"/>
    <property type="match status" value="1"/>
</dbReference>
<dbReference type="Pfam" id="PF16927">
    <property type="entry name" value="HisKA_7TM"/>
    <property type="match status" value="1"/>
</dbReference>
<evidence type="ECO:0000256" key="1">
    <source>
        <dbReference type="ARBA" id="ARBA00000085"/>
    </source>
</evidence>
<dbReference type="PROSITE" id="PS50112">
    <property type="entry name" value="PAS"/>
    <property type="match status" value="1"/>
</dbReference>
<evidence type="ECO:0000256" key="4">
    <source>
        <dbReference type="ARBA" id="ARBA00022679"/>
    </source>
</evidence>
<evidence type="ECO:0000256" key="5">
    <source>
        <dbReference type="ARBA" id="ARBA00022741"/>
    </source>
</evidence>
<reference evidence="10" key="1">
    <citation type="submission" date="2020-07" db="EMBL/GenBank/DDBJ databases">
        <title>Methanobacterium. sp. MethCan genome.</title>
        <authorList>
            <person name="Postec A."/>
            <person name="Quemeneur M."/>
        </authorList>
    </citation>
    <scope>NUCLEOTIDE SEQUENCE</scope>
    <source>
        <strain evidence="10">MethCAN</strain>
    </source>
</reference>
<feature type="transmembrane region" description="Helical" evidence="8">
    <location>
        <begin position="6"/>
        <end position="25"/>
    </location>
</feature>
<sequence length="680" mass="77901">MNYQYSSFGVLLLISSIILLFLSYYSYKNRSENLHKYFSALMFFAFIWCFTSAGEYFSLQAVYKIFWVQLGYLGVALVPPLWFMFILSYGGYDKYLKPYFKAAILIIPLIIIFLALSYPLYPLLWIRIIPVSNLPGALLVYVPGPFFWVNIIYSFIMTLMGIIILLQIFNSSSRLYRPQISALILSGLLPLIFSLIYTTRTIPIPGLDVTPLGIVFSGFIIAIAIFKYDFLAIRPIMNQVLIKSMKNCLMVFDDKDNLIEINNHSKLLGLGEEIVGNHYPHVFENLPSITAFYENQFLESEIFIGGTWNIWVEIEKSPITDNGHNLGKIIIIKDITYRKLIQNQLTDSEERYKMLTDLSPDAVLVLIDEKIVFANKSSCNLLGASNSSELIGKNILDFLHPDFREISKKRLHQVYVNRKSLAFLEEKIITLDNQNKDIEIGDVPIIYDNQPAVQMVIRDITDRKKLEKELNKSLEEKDLMMKEIHHRVKNNLMVIQSLLNLQSSYIQDPAVLNIFKESQNRAKSMALIHQKLYQSQDLKRIDFGEYCRSLSRDLFNNYITSSDKIDLNLNVESLMLDVNTAIPLGLILNELLSNSLKYAFLPDKEGNITVEFSLKNSQYILMVSDNGAGLPDDFDINKSDSLGFKLIKGLSRQIDAEVLIEKGKGTKICIIFQEKPIVPL</sequence>
<dbReference type="Pfam" id="PF02518">
    <property type="entry name" value="HATPase_c"/>
    <property type="match status" value="1"/>
</dbReference>
<dbReference type="SMART" id="SM00091">
    <property type="entry name" value="PAS"/>
    <property type="match status" value="1"/>
</dbReference>
<evidence type="ECO:0000313" key="10">
    <source>
        <dbReference type="EMBL" id="QUH22756.1"/>
    </source>
</evidence>
<accession>A0A8T8K2N0</accession>